<evidence type="ECO:0000256" key="1">
    <source>
        <dbReference type="SAM" id="Coils"/>
    </source>
</evidence>
<dbReference type="Proteomes" id="UP001179181">
    <property type="component" value="Unassembled WGS sequence"/>
</dbReference>
<proteinExistence type="predicted"/>
<evidence type="ECO:0000313" key="4">
    <source>
        <dbReference type="Proteomes" id="UP001179181"/>
    </source>
</evidence>
<feature type="transmembrane region" description="Helical" evidence="2">
    <location>
        <begin position="27"/>
        <end position="44"/>
    </location>
</feature>
<accession>A0ABX0UP22</accession>
<dbReference type="PANTHER" id="PTHR30386:SF18">
    <property type="entry name" value="INNER MEMBRANE PROTEIN YIAV-RELATED"/>
    <property type="match status" value="1"/>
</dbReference>
<dbReference type="Gene3D" id="2.40.50.100">
    <property type="match status" value="1"/>
</dbReference>
<reference evidence="3 4" key="1">
    <citation type="submission" date="2020-03" db="EMBL/GenBank/DDBJ databases">
        <title>Genomic Encyclopedia of Type Strains, Phase IV (KMG-IV): sequencing the most valuable type-strain genomes for metagenomic binning, comparative biology and taxonomic classification.</title>
        <authorList>
            <person name="Goeker M."/>
        </authorList>
    </citation>
    <scope>NUCLEOTIDE SEQUENCE [LARGE SCALE GENOMIC DNA]</scope>
    <source>
        <strain evidence="3 4">DSM 102865</strain>
    </source>
</reference>
<protein>
    <submittedName>
        <fullName evidence="3">Multidrug resistance efflux pump</fullName>
    </submittedName>
</protein>
<evidence type="ECO:0000313" key="3">
    <source>
        <dbReference type="EMBL" id="NIJ54736.1"/>
    </source>
</evidence>
<sequence>MDQVNYKIPLKSFDAIYLRDQESKVRYWFYGIIALLGLTLFLPWTQNIKARGDITSLYQEQRSQNINSPIPGKIVKWAVKEGDFVKKGDTIMQISEIKEDYLDPNLVSRTQQQVEAKKGSINFYKGKAATSVSQMEALQAAKTFKIKQLENKLGQLNNKLTGEQAELEAVTNEFNLTKDQYERQQKMFEQGLVSQTQLQQRNTTFQNALAKKIAAENKIAQTKQEMIIVEIEQNGVQQEYAEKISKAEGDRLQSLSNIASGQGEMAKLENQVANYTIRNGMYVILAPQDGQIVQANKAGIGEILKDGERITVIVPTRVNYAVEMYVRPVDLPLISIGQKVRFMFDGFPAIIFSGWPENSYGTFGGKVVAFEHTISANGMFRVLVAEDAADRPWPQQLKLGTGAQAIALLKDVPVWYELWRNINGFPPDYYTLKEPGPKDPGKEK</sequence>
<dbReference type="PANTHER" id="PTHR30386">
    <property type="entry name" value="MEMBRANE FUSION SUBUNIT OF EMRAB-TOLC MULTIDRUG EFFLUX PUMP"/>
    <property type="match status" value="1"/>
</dbReference>
<dbReference type="EMBL" id="JAASQJ010000004">
    <property type="protein sequence ID" value="NIJ54736.1"/>
    <property type="molecule type" value="Genomic_DNA"/>
</dbReference>
<dbReference type="Gene3D" id="1.10.287.470">
    <property type="entry name" value="Helix hairpin bin"/>
    <property type="match status" value="1"/>
</dbReference>
<evidence type="ECO:0000256" key="2">
    <source>
        <dbReference type="SAM" id="Phobius"/>
    </source>
</evidence>
<dbReference type="InterPro" id="IPR011053">
    <property type="entry name" value="Single_hybrid_motif"/>
</dbReference>
<dbReference type="InterPro" id="IPR050739">
    <property type="entry name" value="MFP"/>
</dbReference>
<gene>
    <name evidence="3" type="ORF">FHS68_003923</name>
</gene>
<dbReference type="RefSeq" id="WP_167273542.1">
    <property type="nucleotide sequence ID" value="NZ_JAASQJ010000004.1"/>
</dbReference>
<dbReference type="PRINTS" id="PR01490">
    <property type="entry name" value="RTXTOXIND"/>
</dbReference>
<keyword evidence="2" id="KW-0472">Membrane</keyword>
<organism evidence="3 4">
    <name type="scientific">Dyadobacter arcticus</name>
    <dbReference type="NCBI Taxonomy" id="1078754"/>
    <lineage>
        <taxon>Bacteria</taxon>
        <taxon>Pseudomonadati</taxon>
        <taxon>Bacteroidota</taxon>
        <taxon>Cytophagia</taxon>
        <taxon>Cytophagales</taxon>
        <taxon>Spirosomataceae</taxon>
        <taxon>Dyadobacter</taxon>
    </lineage>
</organism>
<keyword evidence="1" id="KW-0175">Coiled coil</keyword>
<keyword evidence="4" id="KW-1185">Reference proteome</keyword>
<name>A0ABX0UP22_9BACT</name>
<dbReference type="SUPFAM" id="SSF51230">
    <property type="entry name" value="Single hybrid motif"/>
    <property type="match status" value="1"/>
</dbReference>
<feature type="coiled-coil region" evidence="1">
    <location>
        <begin position="146"/>
        <end position="173"/>
    </location>
</feature>
<comment type="caution">
    <text evidence="3">The sequence shown here is derived from an EMBL/GenBank/DDBJ whole genome shotgun (WGS) entry which is preliminary data.</text>
</comment>
<keyword evidence="2" id="KW-1133">Transmembrane helix</keyword>
<keyword evidence="2" id="KW-0812">Transmembrane</keyword>